<accession>A0ACB6QZY9</accession>
<name>A0ACB6QZY9_9PLEO</name>
<comment type="caution">
    <text evidence="1">The sequence shown here is derived from an EMBL/GenBank/DDBJ whole genome shotgun (WGS) entry which is preliminary data.</text>
</comment>
<organism evidence="1 2">
    <name type="scientific">Lindgomyces ingoldianus</name>
    <dbReference type="NCBI Taxonomy" id="673940"/>
    <lineage>
        <taxon>Eukaryota</taxon>
        <taxon>Fungi</taxon>
        <taxon>Dikarya</taxon>
        <taxon>Ascomycota</taxon>
        <taxon>Pezizomycotina</taxon>
        <taxon>Dothideomycetes</taxon>
        <taxon>Pleosporomycetidae</taxon>
        <taxon>Pleosporales</taxon>
        <taxon>Lindgomycetaceae</taxon>
        <taxon>Lindgomyces</taxon>
    </lineage>
</organism>
<sequence length="350" mass="39198">MIAYPYAIPPITSASPHALTTDFSRRLAPTFAARKRPLLSRDPLSTFPFHCLQISGSTALTRDTTLNFSIKTRTPGPHKSSCRFFPILFIRRTRRSIDHYHTSDLTSAVFHILLLSTYPIDPAEKNQKLHSGTRAATLNYLYPPRFIIELSTQCKSAPAIAHPLSSTLSPYATFANMSSSPTAPNSASKISNSLNPLQASTVPPFNRPAGRNVHIYDASDSDTVLGGMIITVRGTHAKFYLMVEILFIFTSTFFLRDEGETKMERDDHPLQPGKYYIVDSACSFEVNNEPWLVRTISRATGTRVAAFCDAVHSRDRRCIIFGECALTINRIDFWSGFEGARIFPLDYRSY</sequence>
<protein>
    <submittedName>
        <fullName evidence="1">Uncharacterized protein</fullName>
    </submittedName>
</protein>
<proteinExistence type="predicted"/>
<reference evidence="1" key="1">
    <citation type="journal article" date="2020" name="Stud. Mycol.">
        <title>101 Dothideomycetes genomes: a test case for predicting lifestyles and emergence of pathogens.</title>
        <authorList>
            <person name="Haridas S."/>
            <person name="Albert R."/>
            <person name="Binder M."/>
            <person name="Bloem J."/>
            <person name="Labutti K."/>
            <person name="Salamov A."/>
            <person name="Andreopoulos B."/>
            <person name="Baker S."/>
            <person name="Barry K."/>
            <person name="Bills G."/>
            <person name="Bluhm B."/>
            <person name="Cannon C."/>
            <person name="Castanera R."/>
            <person name="Culley D."/>
            <person name="Daum C."/>
            <person name="Ezra D."/>
            <person name="Gonzalez J."/>
            <person name="Henrissat B."/>
            <person name="Kuo A."/>
            <person name="Liang C."/>
            <person name="Lipzen A."/>
            <person name="Lutzoni F."/>
            <person name="Magnuson J."/>
            <person name="Mondo S."/>
            <person name="Nolan M."/>
            <person name="Ohm R."/>
            <person name="Pangilinan J."/>
            <person name="Park H.-J."/>
            <person name="Ramirez L."/>
            <person name="Alfaro M."/>
            <person name="Sun H."/>
            <person name="Tritt A."/>
            <person name="Yoshinaga Y."/>
            <person name="Zwiers L.-H."/>
            <person name="Turgeon B."/>
            <person name="Goodwin S."/>
            <person name="Spatafora J."/>
            <person name="Crous P."/>
            <person name="Grigoriev I."/>
        </authorList>
    </citation>
    <scope>NUCLEOTIDE SEQUENCE</scope>
    <source>
        <strain evidence="1">ATCC 200398</strain>
    </source>
</reference>
<gene>
    <name evidence="1" type="ORF">BDR25DRAFT_353844</name>
</gene>
<dbReference type="Proteomes" id="UP000799755">
    <property type="component" value="Unassembled WGS sequence"/>
</dbReference>
<dbReference type="EMBL" id="MU003503">
    <property type="protein sequence ID" value="KAF2472105.1"/>
    <property type="molecule type" value="Genomic_DNA"/>
</dbReference>
<evidence type="ECO:0000313" key="1">
    <source>
        <dbReference type="EMBL" id="KAF2472105.1"/>
    </source>
</evidence>
<keyword evidence="2" id="KW-1185">Reference proteome</keyword>
<evidence type="ECO:0000313" key="2">
    <source>
        <dbReference type="Proteomes" id="UP000799755"/>
    </source>
</evidence>